<dbReference type="InterPro" id="IPR000286">
    <property type="entry name" value="HDACs"/>
</dbReference>
<dbReference type="Proteomes" id="UP000199427">
    <property type="component" value="Unassembled WGS sequence"/>
</dbReference>
<dbReference type="Gene3D" id="3.40.800.20">
    <property type="entry name" value="Histone deacetylase domain"/>
    <property type="match status" value="1"/>
</dbReference>
<dbReference type="EMBL" id="FOES01000012">
    <property type="protein sequence ID" value="SEQ37786.1"/>
    <property type="molecule type" value="Genomic_DNA"/>
</dbReference>
<dbReference type="GO" id="GO:0040029">
    <property type="term" value="P:epigenetic regulation of gene expression"/>
    <property type="evidence" value="ECO:0007669"/>
    <property type="project" value="TreeGrafter"/>
</dbReference>
<dbReference type="InterPro" id="IPR037138">
    <property type="entry name" value="His_deacetylse_dom_sf"/>
</dbReference>
<sequence>MAKHTGVITMICHSAFVYSNDFNQYKFREDHPFDQLRVTLTYELLKSAGTLTDDQVIPPRMATDEEIKTVHHPNYVDAVKRAGINQLTESEALEYGIGTEDTPIFPKMHEAASLLVGGTLSAVDAVLKNGFKHAVNLGGGLHHGFVRKASGFCVYNDAAIAIKYIRELTDYKVLYIDTDAHHGDGVQWIFYDDPNVCTLSIHETGRYLFPGTGTTNERGRLDGYGYSFNIPLDAFTEDESFLEVYKRSIKEIAEYFKPDIIITQNGADAHAYDPLTHLCSTMETYEIIPKLAHEIAHTYCDGRWIALGGGGYDMWRVVPRAWGQVWNIAAKSEILTGDLPQDWLKKWQEKSPVTLPNQWQDTDGIYKEIPRKPEITEKNRLSLEKSLQFITNQQKYM</sequence>
<dbReference type="PANTHER" id="PTHR10625:SF10">
    <property type="entry name" value="HISTONE DEACETYLASE HDAC1"/>
    <property type="match status" value="1"/>
</dbReference>
<reference evidence="6 7" key="1">
    <citation type="submission" date="2016-10" db="EMBL/GenBank/DDBJ databases">
        <authorList>
            <person name="de Groot N.N."/>
        </authorList>
    </citation>
    <scope>NUCLEOTIDE SEQUENCE [LARGE SCALE GENOMIC DNA]</scope>
    <source>
        <strain evidence="6 7">DSM 21633</strain>
    </source>
</reference>
<dbReference type="CDD" id="cd09994">
    <property type="entry name" value="HDAC_AcuC_like"/>
    <property type="match status" value="1"/>
</dbReference>
<evidence type="ECO:0000313" key="6">
    <source>
        <dbReference type="EMBL" id="SEQ37786.1"/>
    </source>
</evidence>
<dbReference type="InterPro" id="IPR023801">
    <property type="entry name" value="His_deacetylse_dom"/>
</dbReference>
<proteinExistence type="inferred from homology"/>
<comment type="similarity">
    <text evidence="2">Belongs to the histone deacetylase family.</text>
</comment>
<dbReference type="STRING" id="571933.SAMN05216362_11239"/>
<dbReference type="InterPro" id="IPR003085">
    <property type="entry name" value="AcuC"/>
</dbReference>
<organism evidence="6 7">
    <name type="scientific">Piscibacillus halophilus</name>
    <dbReference type="NCBI Taxonomy" id="571933"/>
    <lineage>
        <taxon>Bacteria</taxon>
        <taxon>Bacillati</taxon>
        <taxon>Bacillota</taxon>
        <taxon>Bacilli</taxon>
        <taxon>Bacillales</taxon>
        <taxon>Bacillaceae</taxon>
        <taxon>Piscibacillus</taxon>
    </lineage>
</organism>
<evidence type="ECO:0000313" key="7">
    <source>
        <dbReference type="Proteomes" id="UP000199427"/>
    </source>
</evidence>
<evidence type="ECO:0000256" key="1">
    <source>
        <dbReference type="ARBA" id="ARBA00005101"/>
    </source>
</evidence>
<dbReference type="Pfam" id="PF00850">
    <property type="entry name" value="Hist_deacetyl"/>
    <property type="match status" value="1"/>
</dbReference>
<feature type="domain" description="Histone deacetylase" evidence="5">
    <location>
        <begin position="31"/>
        <end position="327"/>
    </location>
</feature>
<gene>
    <name evidence="6" type="ORF">SAMN05216362_11239</name>
</gene>
<dbReference type="GO" id="GO:0045150">
    <property type="term" value="P:acetoin catabolic process"/>
    <property type="evidence" value="ECO:0007669"/>
    <property type="project" value="UniProtKB-UniPathway"/>
</dbReference>
<comment type="pathway">
    <text evidence="1">Ketone degradation; acetoin degradation.</text>
</comment>
<dbReference type="GO" id="GO:0004407">
    <property type="term" value="F:histone deacetylase activity"/>
    <property type="evidence" value="ECO:0007669"/>
    <property type="project" value="TreeGrafter"/>
</dbReference>
<dbReference type="PRINTS" id="PR01272">
    <property type="entry name" value="ACUCPROTEIN"/>
</dbReference>
<accession>A0A1H9FIS4</accession>
<keyword evidence="7" id="KW-1185">Reference proteome</keyword>
<dbReference type="PANTHER" id="PTHR10625">
    <property type="entry name" value="HISTONE DEACETYLASE HDAC1-RELATED"/>
    <property type="match status" value="1"/>
</dbReference>
<dbReference type="SUPFAM" id="SSF52768">
    <property type="entry name" value="Arginase/deacetylase"/>
    <property type="match status" value="1"/>
</dbReference>
<evidence type="ECO:0000256" key="4">
    <source>
        <dbReference type="ARBA" id="ARBA00022627"/>
    </source>
</evidence>
<name>A0A1H9FIS4_9BACI</name>
<dbReference type="PRINTS" id="PR01270">
    <property type="entry name" value="HDASUPER"/>
</dbReference>
<dbReference type="UniPathway" id="UPA00040"/>
<dbReference type="InterPro" id="IPR023696">
    <property type="entry name" value="Ureohydrolase_dom_sf"/>
</dbReference>
<evidence type="ECO:0000259" key="5">
    <source>
        <dbReference type="Pfam" id="PF00850"/>
    </source>
</evidence>
<evidence type="ECO:0000256" key="2">
    <source>
        <dbReference type="ARBA" id="ARBA00005947"/>
    </source>
</evidence>
<evidence type="ECO:0000256" key="3">
    <source>
        <dbReference type="ARBA" id="ARBA00020218"/>
    </source>
</evidence>
<protein>
    <recommendedName>
        <fullName evidence="3">Acetoin utilization protein AcuC</fullName>
    </recommendedName>
</protein>
<dbReference type="AlphaFoldDB" id="A0A1H9FIS4"/>
<dbReference type="RefSeq" id="WP_305728828.1">
    <property type="nucleotide sequence ID" value="NZ_FOES01000012.1"/>
</dbReference>
<keyword evidence="4" id="KW-0006">Acetoin catabolism</keyword>